<sequence>MVEFWLPFPVKRENMKNQICFLLLLVPLSRGVGGAPAQGVDPNLQSFYHEADDEEQMFSYKTNDGQSREETVSWDKDTGKIVISGWYRYLGPDGVLYTVQYVADENGFQPLGAHLPGADPNPDLYKTKDNQWRDETVETDPNTGKLVISGWYRYVGPDGVTYQVKYVADENGYRPLGMHLPGADLSDPNAFSVLTPLVDSGVSRTVLLSLVG</sequence>
<dbReference type="InterPro" id="IPR000618">
    <property type="entry name" value="Insect_cuticle"/>
</dbReference>
<evidence type="ECO:0000256" key="3">
    <source>
        <dbReference type="SAM" id="SignalP"/>
    </source>
</evidence>
<dbReference type="AlphaFoldDB" id="A0A182UW91"/>
<dbReference type="Pfam" id="PF00379">
    <property type="entry name" value="Chitin_bind_4"/>
    <property type="match status" value="2"/>
</dbReference>
<dbReference type="PROSITE" id="PS51155">
    <property type="entry name" value="CHIT_BIND_RR_2"/>
    <property type="match status" value="2"/>
</dbReference>
<feature type="signal peptide" evidence="3">
    <location>
        <begin position="1"/>
        <end position="34"/>
    </location>
</feature>
<evidence type="ECO:0000313" key="5">
    <source>
        <dbReference type="Proteomes" id="UP000075903"/>
    </source>
</evidence>
<evidence type="ECO:0000313" key="4">
    <source>
        <dbReference type="EnsemblMetazoa" id="AMEM004736-PA"/>
    </source>
</evidence>
<dbReference type="PRINTS" id="PR00947">
    <property type="entry name" value="CUTICLE"/>
</dbReference>
<dbReference type="PANTHER" id="PTHR10380:SF192">
    <property type="entry name" value="GEO02312P1"/>
    <property type="match status" value="1"/>
</dbReference>
<feature type="chain" id="PRO_5047003380" evidence="3">
    <location>
        <begin position="35"/>
        <end position="212"/>
    </location>
</feature>
<dbReference type="EnsemblMetazoa" id="AMEM004736-RA">
    <property type="protein sequence ID" value="AMEM004736-PA"/>
    <property type="gene ID" value="AMEM004736"/>
</dbReference>
<accession>A0A182UW91</accession>
<protein>
    <submittedName>
        <fullName evidence="4">Uncharacterized protein</fullName>
    </submittedName>
</protein>
<dbReference type="GO" id="GO:0062129">
    <property type="term" value="C:chitin-based extracellular matrix"/>
    <property type="evidence" value="ECO:0007669"/>
    <property type="project" value="TreeGrafter"/>
</dbReference>
<dbReference type="STRING" id="30066.A0A182UW91"/>
<dbReference type="PANTHER" id="PTHR10380">
    <property type="entry name" value="CUTICLE PROTEIN"/>
    <property type="match status" value="1"/>
</dbReference>
<dbReference type="PROSITE" id="PS00233">
    <property type="entry name" value="CHIT_BIND_RR_1"/>
    <property type="match status" value="2"/>
</dbReference>
<dbReference type="InterPro" id="IPR050468">
    <property type="entry name" value="Cuticle_Struct_Prot"/>
</dbReference>
<name>A0A182UW91_ANOME</name>
<organism evidence="4 5">
    <name type="scientific">Anopheles merus</name>
    <name type="common">Mosquito</name>
    <dbReference type="NCBI Taxonomy" id="30066"/>
    <lineage>
        <taxon>Eukaryota</taxon>
        <taxon>Metazoa</taxon>
        <taxon>Ecdysozoa</taxon>
        <taxon>Arthropoda</taxon>
        <taxon>Hexapoda</taxon>
        <taxon>Insecta</taxon>
        <taxon>Pterygota</taxon>
        <taxon>Neoptera</taxon>
        <taxon>Endopterygota</taxon>
        <taxon>Diptera</taxon>
        <taxon>Nematocera</taxon>
        <taxon>Culicoidea</taxon>
        <taxon>Culicidae</taxon>
        <taxon>Anophelinae</taxon>
        <taxon>Anopheles</taxon>
    </lineage>
</organism>
<evidence type="ECO:0000256" key="2">
    <source>
        <dbReference type="PROSITE-ProRule" id="PRU00497"/>
    </source>
</evidence>
<keyword evidence="5" id="KW-1185">Reference proteome</keyword>
<reference evidence="4" key="1">
    <citation type="submission" date="2020-05" db="UniProtKB">
        <authorList>
            <consortium name="EnsemblMetazoa"/>
        </authorList>
    </citation>
    <scope>IDENTIFICATION</scope>
    <source>
        <strain evidence="4">MAF</strain>
    </source>
</reference>
<evidence type="ECO:0000256" key="1">
    <source>
        <dbReference type="ARBA" id="ARBA00022460"/>
    </source>
</evidence>
<dbReference type="GO" id="GO:0008010">
    <property type="term" value="F:structural constituent of chitin-based larval cuticle"/>
    <property type="evidence" value="ECO:0007669"/>
    <property type="project" value="TreeGrafter"/>
</dbReference>
<proteinExistence type="predicted"/>
<dbReference type="VEuPathDB" id="VectorBase:AMEM004736"/>
<dbReference type="Proteomes" id="UP000075903">
    <property type="component" value="Unassembled WGS sequence"/>
</dbReference>
<keyword evidence="3" id="KW-0732">Signal</keyword>
<dbReference type="InterPro" id="IPR031311">
    <property type="entry name" value="CHIT_BIND_RR_consensus"/>
</dbReference>
<keyword evidence="1 2" id="KW-0193">Cuticle</keyword>
<dbReference type="VEuPathDB" id="VectorBase:AMEM21_013092"/>